<dbReference type="EMBL" id="CP016022">
    <property type="protein sequence ID" value="ANJ74145.1"/>
    <property type="molecule type" value="Genomic_DNA"/>
</dbReference>
<evidence type="ECO:0000313" key="1">
    <source>
        <dbReference type="EMBL" id="ANJ74145.1"/>
    </source>
</evidence>
<proteinExistence type="predicted"/>
<reference evidence="2" key="1">
    <citation type="submission" date="2016-06" db="EMBL/GenBank/DDBJ databases">
        <authorList>
            <person name="Xu Y."/>
            <person name="Nagy A."/>
            <person name="Yan X."/>
            <person name="Kim S.W."/>
            <person name="Haley B."/>
            <person name="Liu N.T."/>
            <person name="Nou X."/>
        </authorList>
    </citation>
    <scope>NUCLEOTIDE SEQUENCE [LARGE SCALE GENOMIC DNA]</scope>
    <source>
        <strain evidence="2">ATCC 49129</strain>
    </source>
</reference>
<accession>A0A192A117</accession>
<evidence type="ECO:0000313" key="2">
    <source>
        <dbReference type="Proteomes" id="UP000078572"/>
    </source>
</evidence>
<organism evidence="1 2">
    <name type="scientific">Ralstonia insidiosa</name>
    <dbReference type="NCBI Taxonomy" id="190721"/>
    <lineage>
        <taxon>Bacteria</taxon>
        <taxon>Pseudomonadati</taxon>
        <taxon>Pseudomonadota</taxon>
        <taxon>Betaproteobacteria</taxon>
        <taxon>Burkholderiales</taxon>
        <taxon>Burkholderiaceae</taxon>
        <taxon>Ralstonia</taxon>
    </lineage>
</organism>
<keyword evidence="2" id="KW-1185">Reference proteome</keyword>
<name>A0A192A117_9RALS</name>
<dbReference type="Proteomes" id="UP000078572">
    <property type="component" value="Chromosome 1"/>
</dbReference>
<gene>
    <name evidence="1" type="ORF">A9Y76_17555</name>
</gene>
<sequence length="116" mass="12668">MQMPNDLKHIEPGGNYQQAIAAFRSSVLSTSSCRLVHYAGVDKPNAKDVDAREVESEIAACVAEGFYVDCLCEGGRLFILVQEPGCPIPSWEQVKAEDAIVDVDSLLETARQRGEL</sequence>
<protein>
    <submittedName>
        <fullName evidence="1">Uncharacterized protein</fullName>
    </submittedName>
</protein>
<dbReference type="AlphaFoldDB" id="A0A192A117"/>